<name>A0A8T0J8T6_CERPU</name>
<feature type="transmembrane region" description="Helical" evidence="10">
    <location>
        <begin position="330"/>
        <end position="352"/>
    </location>
</feature>
<reference evidence="13" key="1">
    <citation type="submission" date="2020-06" db="EMBL/GenBank/DDBJ databases">
        <title>WGS assembly of Ceratodon purpureus strain R40.</title>
        <authorList>
            <person name="Carey S.B."/>
            <person name="Jenkins J."/>
            <person name="Shu S."/>
            <person name="Lovell J.T."/>
            <person name="Sreedasyam A."/>
            <person name="Maumus F."/>
            <person name="Tiley G.P."/>
            <person name="Fernandez-Pozo N."/>
            <person name="Barry K."/>
            <person name="Chen C."/>
            <person name="Wang M."/>
            <person name="Lipzen A."/>
            <person name="Daum C."/>
            <person name="Saski C.A."/>
            <person name="Payton A.C."/>
            <person name="Mcbreen J.C."/>
            <person name="Conrad R.E."/>
            <person name="Kollar L.M."/>
            <person name="Olsson S."/>
            <person name="Huttunen S."/>
            <person name="Landis J.B."/>
            <person name="Wickett N.J."/>
            <person name="Johnson M.G."/>
            <person name="Rensing S.A."/>
            <person name="Grimwood J."/>
            <person name="Schmutz J."/>
            <person name="Mcdaniel S.F."/>
        </authorList>
    </citation>
    <scope>NUCLEOTIDE SEQUENCE</scope>
    <source>
        <strain evidence="13">R40</strain>
    </source>
</reference>
<dbReference type="SMART" id="SM00665">
    <property type="entry name" value="B561"/>
    <property type="match status" value="1"/>
</dbReference>
<keyword evidence="9" id="KW-0408">Iron</keyword>
<feature type="transmembrane region" description="Helical" evidence="10">
    <location>
        <begin position="364"/>
        <end position="383"/>
    </location>
</feature>
<evidence type="ECO:0000259" key="11">
    <source>
        <dbReference type="PROSITE" id="PS50836"/>
    </source>
</evidence>
<sequence length="410" mass="45461">MGSGRGGSSVCVFHWLYCCLAVILMVYTHRASAVTCSTVLKSVTNFTIFPTDTLQCTETPFPYDSTDKFAYWALKDNTTGFVSMVLAAPLVTSEWAGFGFSGPGQMAGSTAVVTTLGVTGEPVVQQYFLKDQDLNQVFKDDTRLTLTQAIEAFYNATSKTVYVGFQVNFATSKAIPNYLLYAQGPASGDGSTISYHRAQSMDKLSNSQFPIGVVGQSEASKLDKQVKAHGALQVFGWGVLLPIGAMVARYAREYDPAWFYIHITFQITGFIFIIAGVATGVNLAKSFSTPGLTGHKGLGIFLFTLAILQVLAVVLRPKKDANIRKYWNWYHWWVGRLALFLAVINIFVGLNLGKEEKRLKVSYIVLLAFELVAFAILETIYWLRWNRDPGTGNRWNRSSTERSFQMADNY</sequence>
<accession>A0A8T0J8T6</accession>
<dbReference type="GO" id="GO:0016020">
    <property type="term" value="C:membrane"/>
    <property type="evidence" value="ECO:0007669"/>
    <property type="project" value="UniProtKB-SubCell"/>
</dbReference>
<feature type="domain" description="Cytochrome b561" evidence="12">
    <location>
        <begin position="190"/>
        <end position="386"/>
    </location>
</feature>
<feature type="binding site" description="axial binding residue" evidence="9">
    <location>
        <position position="262"/>
    </location>
    <ligand>
        <name>heme b</name>
        <dbReference type="ChEBI" id="CHEBI:60344"/>
        <label>1</label>
    </ligand>
    <ligandPart>
        <name>Fe</name>
        <dbReference type="ChEBI" id="CHEBI:18248"/>
    </ligandPart>
</feature>
<keyword evidence="14" id="KW-1185">Reference proteome</keyword>
<evidence type="ECO:0000256" key="1">
    <source>
        <dbReference type="ARBA" id="ARBA00004370"/>
    </source>
</evidence>
<dbReference type="InterPro" id="IPR045266">
    <property type="entry name" value="DOH_DOMON"/>
</dbReference>
<organism evidence="13 14">
    <name type="scientific">Ceratodon purpureus</name>
    <name type="common">Fire moss</name>
    <name type="synonym">Dicranum purpureum</name>
    <dbReference type="NCBI Taxonomy" id="3225"/>
    <lineage>
        <taxon>Eukaryota</taxon>
        <taxon>Viridiplantae</taxon>
        <taxon>Streptophyta</taxon>
        <taxon>Embryophyta</taxon>
        <taxon>Bryophyta</taxon>
        <taxon>Bryophytina</taxon>
        <taxon>Bryopsida</taxon>
        <taxon>Dicranidae</taxon>
        <taxon>Pseudoditrichales</taxon>
        <taxon>Ditrichaceae</taxon>
        <taxon>Ceratodon</taxon>
    </lineage>
</organism>
<keyword evidence="9" id="KW-0479">Metal-binding</keyword>
<keyword evidence="7 8" id="KW-0472">Membrane</keyword>
<comment type="caution">
    <text evidence="13">The sequence shown here is derived from an EMBL/GenBank/DDBJ whole genome shotgun (WGS) entry which is preliminary data.</text>
</comment>
<feature type="binding site" description="axial binding residue" evidence="9">
    <location>
        <position position="229"/>
    </location>
    <ligand>
        <name>heme b</name>
        <dbReference type="ChEBI" id="CHEBI:60344"/>
        <label>1</label>
    </ligand>
    <ligandPart>
        <name>Fe</name>
        <dbReference type="ChEBI" id="CHEBI:18248"/>
    </ligandPart>
</feature>
<feature type="binding site" description="axial binding residue" evidence="9">
    <location>
        <position position="295"/>
    </location>
    <ligand>
        <name>heme b</name>
        <dbReference type="ChEBI" id="CHEBI:60344"/>
        <label>1</label>
    </ligand>
    <ligandPart>
        <name>Fe</name>
        <dbReference type="ChEBI" id="CHEBI:18248"/>
    </ligandPart>
</feature>
<evidence type="ECO:0000256" key="6">
    <source>
        <dbReference type="ARBA" id="ARBA00022989"/>
    </source>
</evidence>
<evidence type="ECO:0000313" key="14">
    <source>
        <dbReference type="Proteomes" id="UP000822688"/>
    </source>
</evidence>
<proteinExistence type="predicted"/>
<dbReference type="GO" id="GO:0046872">
    <property type="term" value="F:metal ion binding"/>
    <property type="evidence" value="ECO:0007669"/>
    <property type="project" value="UniProtKB-KW"/>
</dbReference>
<protein>
    <recommendedName>
        <fullName evidence="8">Cytochrome b561 and DOMON domain-containing protein</fullName>
    </recommendedName>
</protein>
<evidence type="ECO:0000256" key="8">
    <source>
        <dbReference type="PIRNR" id="PIRNR037471"/>
    </source>
</evidence>
<feature type="transmembrane region" description="Helical" evidence="10">
    <location>
        <begin position="230"/>
        <end position="251"/>
    </location>
</feature>
<dbReference type="Gene3D" id="1.20.120.1770">
    <property type="match status" value="1"/>
</dbReference>
<comment type="subcellular location">
    <subcellularLocation>
        <location evidence="1">Membrane</location>
    </subcellularLocation>
</comment>
<feature type="transmembrane region" description="Helical" evidence="10">
    <location>
        <begin position="296"/>
        <end position="315"/>
    </location>
</feature>
<evidence type="ECO:0000256" key="5">
    <source>
        <dbReference type="ARBA" id="ARBA00022982"/>
    </source>
</evidence>
<dbReference type="CDD" id="cd09631">
    <property type="entry name" value="DOMON_DOH"/>
    <property type="match status" value="1"/>
</dbReference>
<evidence type="ECO:0000256" key="4">
    <source>
        <dbReference type="ARBA" id="ARBA00022729"/>
    </source>
</evidence>
<feature type="transmembrane region" description="Helical" evidence="10">
    <location>
        <begin position="6"/>
        <end position="27"/>
    </location>
</feature>
<feature type="transmembrane region" description="Helical" evidence="10">
    <location>
        <begin position="257"/>
        <end position="284"/>
    </location>
</feature>
<dbReference type="OrthoDB" id="19261at2759"/>
<dbReference type="PROSITE" id="PS50939">
    <property type="entry name" value="CYTOCHROME_B561"/>
    <property type="match status" value="1"/>
</dbReference>
<evidence type="ECO:0000313" key="13">
    <source>
        <dbReference type="EMBL" id="KAG0591666.1"/>
    </source>
</evidence>
<evidence type="ECO:0000256" key="7">
    <source>
        <dbReference type="ARBA" id="ARBA00023136"/>
    </source>
</evidence>
<dbReference type="PANTHER" id="PTHR23130">
    <property type="entry name" value="CYTOCHROME B561 AND DOMON DOMAIN-CONTAINING PROTEIN"/>
    <property type="match status" value="1"/>
</dbReference>
<keyword evidence="4" id="KW-0732">Signal</keyword>
<evidence type="ECO:0000259" key="12">
    <source>
        <dbReference type="PROSITE" id="PS50939"/>
    </source>
</evidence>
<dbReference type="PANTHER" id="PTHR23130:SF171">
    <property type="entry name" value="OS01G0895300 PROTEIN"/>
    <property type="match status" value="1"/>
</dbReference>
<comment type="cofactor">
    <cofactor evidence="8">
        <name>heme b</name>
        <dbReference type="ChEBI" id="CHEBI:60344"/>
    </cofactor>
    <text evidence="8">Binds 2 heme b groups non-covalently.</text>
</comment>
<dbReference type="EMBL" id="CM026421">
    <property type="protein sequence ID" value="KAG0591666.1"/>
    <property type="molecule type" value="Genomic_DNA"/>
</dbReference>
<dbReference type="InterPro" id="IPR006593">
    <property type="entry name" value="Cyt_b561/ferric_Rdtase_TM"/>
</dbReference>
<feature type="domain" description="DOMON" evidence="11">
    <location>
        <begin position="66"/>
        <end position="184"/>
    </location>
</feature>
<gene>
    <name evidence="13" type="ORF">KC19_1G191800</name>
</gene>
<evidence type="ECO:0000256" key="10">
    <source>
        <dbReference type="SAM" id="Phobius"/>
    </source>
</evidence>
<evidence type="ECO:0000256" key="9">
    <source>
        <dbReference type="PIRSR" id="PIRSR037471-1"/>
    </source>
</evidence>
<keyword evidence="6 10" id="KW-1133">Transmembrane helix</keyword>
<dbReference type="Proteomes" id="UP000822688">
    <property type="component" value="Chromosome 1"/>
</dbReference>
<dbReference type="Pfam" id="PF03188">
    <property type="entry name" value="Cytochrom_B561"/>
    <property type="match status" value="1"/>
</dbReference>
<dbReference type="PROSITE" id="PS50836">
    <property type="entry name" value="DOMON"/>
    <property type="match status" value="1"/>
</dbReference>
<evidence type="ECO:0000256" key="2">
    <source>
        <dbReference type="ARBA" id="ARBA00022448"/>
    </source>
</evidence>
<dbReference type="AlphaFoldDB" id="A0A8T0J8T6"/>
<feature type="binding site" description="axial binding residue" evidence="9">
    <location>
        <position position="331"/>
    </location>
    <ligand>
        <name>heme b</name>
        <dbReference type="ChEBI" id="CHEBI:60344"/>
        <label>1</label>
    </ligand>
    <ligandPart>
        <name>Fe</name>
        <dbReference type="ChEBI" id="CHEBI:18248"/>
    </ligandPart>
</feature>
<dbReference type="InterPro" id="IPR005018">
    <property type="entry name" value="DOMON_domain"/>
</dbReference>
<keyword evidence="2 8" id="KW-0813">Transport</keyword>
<dbReference type="PIRSF" id="PIRSF037471">
    <property type="entry name" value="UCP037471"/>
    <property type="match status" value="1"/>
</dbReference>
<dbReference type="CDD" id="cd08760">
    <property type="entry name" value="Cyt_b561_FRRS1_like"/>
    <property type="match status" value="1"/>
</dbReference>
<dbReference type="InterPro" id="IPR017214">
    <property type="entry name" value="UCP037471"/>
</dbReference>
<dbReference type="SMART" id="SM00664">
    <property type="entry name" value="DoH"/>
    <property type="match status" value="1"/>
</dbReference>
<keyword evidence="5 8" id="KW-0249">Electron transport</keyword>
<keyword evidence="3 10" id="KW-0812">Transmembrane</keyword>
<evidence type="ECO:0000256" key="3">
    <source>
        <dbReference type="ARBA" id="ARBA00022692"/>
    </source>
</evidence>